<dbReference type="RefSeq" id="WP_013740777.1">
    <property type="nucleotide sequence ID" value="NC_015437.1"/>
</dbReference>
<proteinExistence type="predicted"/>
<dbReference type="Proteomes" id="UP000011124">
    <property type="component" value="Chromosome"/>
</dbReference>
<dbReference type="HOGENOM" id="CLU_111455_0_0_9"/>
<sequence length="198" mass="22335">MSAFLGPIHFRMYEKIQSQEKLTKTIANLAIEKGWMSAEESAAYVKEESRPLETIIDLANIHGWLLGKIEDAESRYAALVTKLLKQDAERLEDMKRAAFAFGAETAVEESRPSALFNAMDSLMLDGMPCDGACMVIDSSDESFAWELRLDVHRAFWREAGGDPANYFALRNEVVAGFLSKSDKRVVTEDEHTYRFVAR</sequence>
<gene>
    <name evidence="1" type="ordered locus">Selsp_1093</name>
</gene>
<protein>
    <submittedName>
        <fullName evidence="1">Uncharacterized protein</fullName>
    </submittedName>
</protein>
<dbReference type="OrthoDB" id="9777242at2"/>
<name>F4EUM8_SELS3</name>
<organism evidence="1 2">
    <name type="scientific">Selenomonas sputigena (strain ATCC 35185 / DSM 20758 / CCUG 44933 / VPI D19B-28)</name>
    <dbReference type="NCBI Taxonomy" id="546271"/>
    <lineage>
        <taxon>Bacteria</taxon>
        <taxon>Bacillati</taxon>
        <taxon>Bacillota</taxon>
        <taxon>Negativicutes</taxon>
        <taxon>Selenomonadales</taxon>
        <taxon>Selenomonadaceae</taxon>
        <taxon>Selenomonas</taxon>
    </lineage>
</organism>
<reference evidence="1 2" key="1">
    <citation type="submission" date="2011-04" db="EMBL/GenBank/DDBJ databases">
        <title>The complete genome of Selenomonas sputigena DSM 20758.</title>
        <authorList>
            <consortium name="US DOE Joint Genome Institute (JGI-PGF)"/>
            <person name="Lucas S."/>
            <person name="Copeland A."/>
            <person name="Lapidus A."/>
            <person name="Bruce D."/>
            <person name="Goodwin L."/>
            <person name="Pitluck S."/>
            <person name="Peters L."/>
            <person name="Kyrpides N."/>
            <person name="Mavromatis K."/>
            <person name="Ivanova N."/>
            <person name="Ovchinnikova G."/>
            <person name="Teshima H."/>
            <person name="Detter J.C."/>
            <person name="Tapia R."/>
            <person name="Han C."/>
            <person name="Land M."/>
            <person name="Hauser L."/>
            <person name="Markowitz V."/>
            <person name="Cheng J.-F."/>
            <person name="Hugenholtz P."/>
            <person name="Woyke T."/>
            <person name="Wu D."/>
            <person name="Gronow S."/>
            <person name="Wellnitz S."/>
            <person name="Schneider S."/>
            <person name="Klenk H.-P."/>
            <person name="Eisen J.A."/>
        </authorList>
    </citation>
    <scope>NUCLEOTIDE SEQUENCE [LARGE SCALE GENOMIC DNA]</scope>
    <source>
        <strain evidence="2">ATCC 35185 / DSM 20758 / VPI D19B-28</strain>
    </source>
</reference>
<keyword evidence="2" id="KW-1185">Reference proteome</keyword>
<dbReference type="AlphaFoldDB" id="F4EUM8"/>
<evidence type="ECO:0000313" key="2">
    <source>
        <dbReference type="Proteomes" id="UP000011124"/>
    </source>
</evidence>
<dbReference type="EMBL" id="CP002637">
    <property type="protein sequence ID" value="AEC00053.1"/>
    <property type="molecule type" value="Genomic_DNA"/>
</dbReference>
<evidence type="ECO:0000313" key="1">
    <source>
        <dbReference type="EMBL" id="AEC00053.1"/>
    </source>
</evidence>
<dbReference type="KEGG" id="ssg:Selsp_1093"/>
<accession>F4EUM8</accession>